<keyword evidence="5" id="KW-0808">Transferase</keyword>
<dbReference type="InterPro" id="IPR006560">
    <property type="entry name" value="AWS_dom"/>
</dbReference>
<feature type="region of interest" description="Disordered" evidence="8">
    <location>
        <begin position="221"/>
        <end position="248"/>
    </location>
</feature>
<feature type="region of interest" description="Disordered" evidence="8">
    <location>
        <begin position="1"/>
        <end position="49"/>
    </location>
</feature>
<dbReference type="InterPro" id="IPR046341">
    <property type="entry name" value="SET_dom_sf"/>
</dbReference>
<name>A0A6P8AZJ9_PYRGI</name>
<evidence type="ECO:0008006" key="14">
    <source>
        <dbReference type="Google" id="ProtNLM"/>
    </source>
</evidence>
<keyword evidence="4" id="KW-0489">Methyltransferase</keyword>
<dbReference type="PROSITE" id="PS51215">
    <property type="entry name" value="AWS"/>
    <property type="match status" value="1"/>
</dbReference>
<accession>A0A6P8AZJ9</accession>
<feature type="region of interest" description="Disordered" evidence="8">
    <location>
        <begin position="75"/>
        <end position="164"/>
    </location>
</feature>
<feature type="region of interest" description="Disordered" evidence="8">
    <location>
        <begin position="325"/>
        <end position="362"/>
    </location>
</feature>
<feature type="compositionally biased region" description="Basic and acidic residues" evidence="8">
    <location>
        <begin position="326"/>
        <end position="342"/>
    </location>
</feature>
<feature type="compositionally biased region" description="Low complexity" evidence="8">
    <location>
        <begin position="899"/>
        <end position="915"/>
    </location>
</feature>
<evidence type="ECO:0000256" key="8">
    <source>
        <dbReference type="SAM" id="MobiDB-lite"/>
    </source>
</evidence>
<evidence type="ECO:0000256" key="7">
    <source>
        <dbReference type="ARBA" id="ARBA00023242"/>
    </source>
</evidence>
<reference evidence="12 13" key="1">
    <citation type="journal article" date="2019" name="Mol. Biol. Evol.">
        <title>Blast fungal genomes show frequent chromosomal changes, gene gains and losses, and effector gene turnover.</title>
        <authorList>
            <person name="Gomez Luciano L.B."/>
            <person name="Jason Tsai I."/>
            <person name="Chuma I."/>
            <person name="Tosa Y."/>
            <person name="Chen Y.H."/>
            <person name="Li J.Y."/>
            <person name="Li M.Y."/>
            <person name="Jade Lu M.Y."/>
            <person name="Nakayashiki H."/>
            <person name="Li W.H."/>
        </authorList>
    </citation>
    <scope>NUCLEOTIDE SEQUENCE [LARGE SCALE GENOMIC DNA]</scope>
    <source>
        <strain evidence="12 13">NI907</strain>
    </source>
</reference>
<sequence>MAADMAALPSDSSFVGGLPTDSSSNPASFSSTPPTSISDSGDLANDTPKPAIESVIARLEQPDAVIVAVSCADAPGADTDLTLPSETSRTEPSHEDNTPTRPRRSRHSEPVIYNLVKLSGTAHHGNRRSKGDNVVDRRRRTTAGASLTGDGNHGSEESSEKPGELVQDGIEALDMDWSVDQIPTPKSARSLRAKQPPPKPQPSGNKIKTFARAFSTSVLSRRSTRLSGPVSGSLTEQLASMKPRARKSFEQSHSMARELMRLADTKEFAKVEEKPVITSIWANGKYYESVEAADAAKAAADAVFRGKANLVTVTKGEQSEAAAAQVDRKASEAADDDSKVQAEDEEAAPEGPPTLPPPKRQKKWLDKGLYAGQTVEDITKTLTKEEKNALAKIPFLEKPAPKNKALPLPMYNGLRTLMKGRDFKLPYDVCHPLADQPKPKEWRKITKSRFVGESLSLWKKNYYFDDRSTCVCTKDDGCGEDCLNRSVLYECNDTNCNVGREHCQNRAFQDLQDRTKKGGSYRVGVEVVHTGPRGFGVRASRCFEPGQIIMEYAGEIITEEECERRMNEVYKDNEAYYLMSFDQNMILDATTGSIARFVNHSCSPNCRMIKWIVCGKPRMALFAGDNPIMTGEELTYDYNFDPFSAKNVQKCLCGSDNCRGVLGPRTRNDNTAKANGAGKGKNSPPSKKQTVKATVKASKRKLKELLHGTADDEKSATSPAKKRKIKVAVKRSISNAGLKVAKGAKTASKIVKRSVSSITVNAENDKTPAPASGVNKTTPRRAATSALLTKAAKVTKKTPTSKKITKGKAAAVSALVGGKKHTPKLAAKSTTAKKSTSKTKATIVAAAQAEEASTPTASPKAKKPAKKTGTATPASRKKAGKGEAVQKREPSPRTRKPTAKALEATTTVETAVSALKPKAGSGILKSVPRRKSTGTLLGKTKQGKASGRQSTLSNFLKKASSSNDLTQEYEVPDSPVRETLRPAASRISNVTSPPRPSRKALEISRALNQVRLVPNDE</sequence>
<comment type="subcellular location">
    <subcellularLocation>
        <location evidence="2">Chromosome</location>
    </subcellularLocation>
    <subcellularLocation>
        <location evidence="1">Nucleus</location>
    </subcellularLocation>
</comment>
<keyword evidence="6" id="KW-0949">S-adenosyl-L-methionine</keyword>
<dbReference type="Pfam" id="PF17907">
    <property type="entry name" value="AWS"/>
    <property type="match status" value="1"/>
</dbReference>
<dbReference type="GO" id="GO:0032259">
    <property type="term" value="P:methylation"/>
    <property type="evidence" value="ECO:0007669"/>
    <property type="project" value="UniProtKB-KW"/>
</dbReference>
<dbReference type="Pfam" id="PF00856">
    <property type="entry name" value="SET"/>
    <property type="match status" value="1"/>
</dbReference>
<dbReference type="RefSeq" id="XP_030980391.1">
    <property type="nucleotide sequence ID" value="XM_031130404.1"/>
</dbReference>
<dbReference type="GO" id="GO:0005694">
    <property type="term" value="C:chromosome"/>
    <property type="evidence" value="ECO:0007669"/>
    <property type="project" value="UniProtKB-SubCell"/>
</dbReference>
<feature type="compositionally biased region" description="Basic and acidic residues" evidence="8">
    <location>
        <begin position="703"/>
        <end position="715"/>
    </location>
</feature>
<dbReference type="InterPro" id="IPR050777">
    <property type="entry name" value="SET2_Histone-Lys_MeTrsfase"/>
</dbReference>
<evidence type="ECO:0000259" key="11">
    <source>
        <dbReference type="PROSITE" id="PS51215"/>
    </source>
</evidence>
<organism evidence="12 13">
    <name type="scientific">Pyricularia grisea</name>
    <name type="common">Crabgrass-specific blast fungus</name>
    <name type="synonym">Magnaporthe grisea</name>
    <dbReference type="NCBI Taxonomy" id="148305"/>
    <lineage>
        <taxon>Eukaryota</taxon>
        <taxon>Fungi</taxon>
        <taxon>Dikarya</taxon>
        <taxon>Ascomycota</taxon>
        <taxon>Pezizomycotina</taxon>
        <taxon>Sordariomycetes</taxon>
        <taxon>Sordariomycetidae</taxon>
        <taxon>Magnaporthales</taxon>
        <taxon>Pyriculariaceae</taxon>
        <taxon>Pyricularia</taxon>
    </lineage>
</organism>
<dbReference type="GeneID" id="41965312"/>
<feature type="compositionally biased region" description="Low complexity" evidence="8">
    <location>
        <begin position="19"/>
        <end position="42"/>
    </location>
</feature>
<dbReference type="KEGG" id="pgri:PgNI_10433"/>
<proteinExistence type="predicted"/>
<evidence type="ECO:0000256" key="3">
    <source>
        <dbReference type="ARBA" id="ARBA00022454"/>
    </source>
</evidence>
<dbReference type="SMART" id="SM00508">
    <property type="entry name" value="PostSET"/>
    <property type="match status" value="2"/>
</dbReference>
<keyword evidence="7" id="KW-0539">Nucleus</keyword>
<evidence type="ECO:0000256" key="2">
    <source>
        <dbReference type="ARBA" id="ARBA00004286"/>
    </source>
</evidence>
<feature type="compositionally biased region" description="Polar residues" evidence="8">
    <location>
        <begin position="947"/>
        <end position="966"/>
    </location>
</feature>
<dbReference type="SMART" id="SM00570">
    <property type="entry name" value="AWS"/>
    <property type="match status" value="1"/>
</dbReference>
<evidence type="ECO:0000313" key="12">
    <source>
        <dbReference type="Proteomes" id="UP000515153"/>
    </source>
</evidence>
<feature type="region of interest" description="Disordered" evidence="8">
    <location>
        <begin position="664"/>
        <end position="723"/>
    </location>
</feature>
<gene>
    <name evidence="13" type="ORF">PgNI_10433</name>
</gene>
<dbReference type="PROSITE" id="PS50868">
    <property type="entry name" value="POST_SET"/>
    <property type="match status" value="1"/>
</dbReference>
<feature type="region of interest" description="Disordered" evidence="8">
    <location>
        <begin position="818"/>
        <end position="1003"/>
    </location>
</feature>
<feature type="region of interest" description="Disordered" evidence="8">
    <location>
        <begin position="186"/>
        <end position="207"/>
    </location>
</feature>
<evidence type="ECO:0000259" key="9">
    <source>
        <dbReference type="PROSITE" id="PS50280"/>
    </source>
</evidence>
<protein>
    <recommendedName>
        <fullName evidence="14">Histone-lysine N-methyltransferase ASH1L</fullName>
    </recommendedName>
</protein>
<dbReference type="SUPFAM" id="SSF82199">
    <property type="entry name" value="SET domain"/>
    <property type="match status" value="1"/>
</dbReference>
<feature type="compositionally biased region" description="Basic and acidic residues" evidence="8">
    <location>
        <begin position="88"/>
        <end position="98"/>
    </location>
</feature>
<dbReference type="Proteomes" id="UP000515153">
    <property type="component" value="Chromosome VII"/>
</dbReference>
<dbReference type="GO" id="GO:0005634">
    <property type="term" value="C:nucleus"/>
    <property type="evidence" value="ECO:0007669"/>
    <property type="project" value="UniProtKB-SubCell"/>
</dbReference>
<feature type="domain" description="AWS" evidence="11">
    <location>
        <begin position="465"/>
        <end position="512"/>
    </location>
</feature>
<evidence type="ECO:0000256" key="1">
    <source>
        <dbReference type="ARBA" id="ARBA00004123"/>
    </source>
</evidence>
<reference evidence="13" key="2">
    <citation type="submission" date="2019-10" db="EMBL/GenBank/DDBJ databases">
        <authorList>
            <consortium name="NCBI Genome Project"/>
        </authorList>
    </citation>
    <scope>NUCLEOTIDE SEQUENCE</scope>
    <source>
        <strain evidence="13">NI907</strain>
    </source>
</reference>
<feature type="domain" description="Post-SET" evidence="10">
    <location>
        <begin position="647"/>
        <end position="663"/>
    </location>
</feature>
<dbReference type="InterPro" id="IPR003616">
    <property type="entry name" value="Post-SET_dom"/>
</dbReference>
<feature type="compositionally biased region" description="Polar residues" evidence="8">
    <location>
        <begin position="683"/>
        <end position="692"/>
    </location>
</feature>
<evidence type="ECO:0000313" key="13">
    <source>
        <dbReference type="RefSeq" id="XP_030980391.1"/>
    </source>
</evidence>
<keyword evidence="3" id="KW-0158">Chromosome</keyword>
<dbReference type="PROSITE" id="PS50280">
    <property type="entry name" value="SET"/>
    <property type="match status" value="1"/>
</dbReference>
<feature type="compositionally biased region" description="Basic and acidic residues" evidence="8">
    <location>
        <begin position="880"/>
        <end position="892"/>
    </location>
</feature>
<dbReference type="PANTHER" id="PTHR22884">
    <property type="entry name" value="SET DOMAIN PROTEINS"/>
    <property type="match status" value="1"/>
</dbReference>
<feature type="compositionally biased region" description="Basic and acidic residues" evidence="8">
    <location>
        <begin position="153"/>
        <end position="163"/>
    </location>
</feature>
<dbReference type="AlphaFoldDB" id="A0A6P8AZJ9"/>
<evidence type="ECO:0000256" key="6">
    <source>
        <dbReference type="ARBA" id="ARBA00022691"/>
    </source>
</evidence>
<dbReference type="FunFam" id="2.170.270.10:FF:000037">
    <property type="entry name" value="Histone-lysine N-methyltransferase"/>
    <property type="match status" value="1"/>
</dbReference>
<evidence type="ECO:0000256" key="5">
    <source>
        <dbReference type="ARBA" id="ARBA00022679"/>
    </source>
</evidence>
<keyword evidence="12" id="KW-1185">Reference proteome</keyword>
<reference evidence="13" key="3">
    <citation type="submission" date="2025-08" db="UniProtKB">
        <authorList>
            <consortium name="RefSeq"/>
        </authorList>
    </citation>
    <scope>IDENTIFICATION</scope>
    <source>
        <strain evidence="13">NI907</strain>
    </source>
</reference>
<dbReference type="GO" id="GO:0042054">
    <property type="term" value="F:histone methyltransferase activity"/>
    <property type="evidence" value="ECO:0007669"/>
    <property type="project" value="InterPro"/>
</dbReference>
<evidence type="ECO:0000256" key="4">
    <source>
        <dbReference type="ARBA" id="ARBA00022603"/>
    </source>
</evidence>
<dbReference type="SMART" id="SM00317">
    <property type="entry name" value="SET"/>
    <property type="match status" value="1"/>
</dbReference>
<evidence type="ECO:0000259" key="10">
    <source>
        <dbReference type="PROSITE" id="PS50868"/>
    </source>
</evidence>
<feature type="domain" description="SET" evidence="9">
    <location>
        <begin position="523"/>
        <end position="639"/>
    </location>
</feature>
<dbReference type="InterPro" id="IPR001214">
    <property type="entry name" value="SET_dom"/>
</dbReference>
<feature type="compositionally biased region" description="Low complexity" evidence="8">
    <location>
        <begin position="824"/>
        <end position="859"/>
    </location>
</feature>
<dbReference type="Gene3D" id="2.170.270.10">
    <property type="entry name" value="SET domain"/>
    <property type="match status" value="1"/>
</dbReference>